<keyword evidence="1" id="KW-0678">Repressor</keyword>
<keyword evidence="2" id="KW-0805">Transcription regulation</keyword>
<dbReference type="Pfam" id="PF00532">
    <property type="entry name" value="Peripla_BP_1"/>
    <property type="match status" value="1"/>
</dbReference>
<dbReference type="CDD" id="cd06267">
    <property type="entry name" value="PBP1_LacI_sugar_binding-like"/>
    <property type="match status" value="1"/>
</dbReference>
<dbReference type="InterPro" id="IPR028082">
    <property type="entry name" value="Peripla_BP_I"/>
</dbReference>
<reference evidence="6 7" key="1">
    <citation type="submission" date="2023-03" db="EMBL/GenBank/DDBJ databases">
        <title>Draft genome sequence of the bacteria which degrade cell wall of Tricholomamatutake.</title>
        <authorList>
            <person name="Konishi Y."/>
            <person name="Fukuta Y."/>
            <person name="Shirasaka N."/>
        </authorList>
    </citation>
    <scope>NUCLEOTIDE SEQUENCE [LARGE SCALE GENOMIC DNA]</scope>
    <source>
        <strain evidence="7">mu1</strain>
    </source>
</reference>
<protein>
    <submittedName>
        <fullName evidence="6">LacI family transcriptional regulator</fullName>
    </submittedName>
</protein>
<sequence length="330" mass="36157">MVSIKDIARQAGVSISTVSYALNGNPKVTEETTARILAVASELNYVPNAAARSLKRRETKIIGVFLTDFSGAFYGDLLQGMKEVLSVKGYDLIVCSGKQSHRMLPERLIDGAIILDETFDSKELASYAERGHKLVVLDRELKHANVNQVLLDNKAGAALAVEYLLERGHRKLYAMTGPRGSFDSKQRLAAATQVVERVGDASLTVIEGDFNKSSGEHAAAKLVMEGVIGPHGEPAAIFCFNDEMAIGMCHYLQRNHPDIVLGKHLHLIGFDNLELASFMQPRLATIDYSKRKWGAIAAEQLMKLICGQEVEQERIYVSLIRGETVGSATL</sequence>
<dbReference type="EMBL" id="BSSQ01000018">
    <property type="protein sequence ID" value="GLX70390.1"/>
    <property type="molecule type" value="Genomic_DNA"/>
</dbReference>
<evidence type="ECO:0000259" key="5">
    <source>
        <dbReference type="PROSITE" id="PS50932"/>
    </source>
</evidence>
<evidence type="ECO:0000256" key="3">
    <source>
        <dbReference type="ARBA" id="ARBA00023125"/>
    </source>
</evidence>
<dbReference type="RefSeq" id="WP_284241151.1">
    <property type="nucleotide sequence ID" value="NZ_BSSQ01000018.1"/>
</dbReference>
<gene>
    <name evidence="6" type="ORF">MU1_47360</name>
</gene>
<dbReference type="InterPro" id="IPR001761">
    <property type="entry name" value="Peripla_BP/Lac1_sug-bd_dom"/>
</dbReference>
<dbReference type="SUPFAM" id="SSF47413">
    <property type="entry name" value="lambda repressor-like DNA-binding domains"/>
    <property type="match status" value="1"/>
</dbReference>
<dbReference type="SMART" id="SM00354">
    <property type="entry name" value="HTH_LACI"/>
    <property type="match status" value="1"/>
</dbReference>
<dbReference type="Gene3D" id="1.10.260.40">
    <property type="entry name" value="lambda repressor-like DNA-binding domains"/>
    <property type="match status" value="1"/>
</dbReference>
<keyword evidence="4" id="KW-0804">Transcription</keyword>
<dbReference type="PANTHER" id="PTHR30146:SF148">
    <property type="entry name" value="HTH-TYPE TRANSCRIPTIONAL REPRESSOR PURR-RELATED"/>
    <property type="match status" value="1"/>
</dbReference>
<keyword evidence="7" id="KW-1185">Reference proteome</keyword>
<dbReference type="Pfam" id="PF00356">
    <property type="entry name" value="LacI"/>
    <property type="match status" value="1"/>
</dbReference>
<evidence type="ECO:0000313" key="6">
    <source>
        <dbReference type="EMBL" id="GLX70390.1"/>
    </source>
</evidence>
<accession>A0ABQ6GK06</accession>
<feature type="domain" description="HTH lacI-type" evidence="5">
    <location>
        <begin position="2"/>
        <end position="56"/>
    </location>
</feature>
<dbReference type="Proteomes" id="UP001157114">
    <property type="component" value="Unassembled WGS sequence"/>
</dbReference>
<comment type="caution">
    <text evidence="6">The sequence shown here is derived from an EMBL/GenBank/DDBJ whole genome shotgun (WGS) entry which is preliminary data.</text>
</comment>
<proteinExistence type="predicted"/>
<dbReference type="Gene3D" id="3.40.50.2300">
    <property type="match status" value="2"/>
</dbReference>
<evidence type="ECO:0000256" key="4">
    <source>
        <dbReference type="ARBA" id="ARBA00023163"/>
    </source>
</evidence>
<dbReference type="InterPro" id="IPR010982">
    <property type="entry name" value="Lambda_DNA-bd_dom_sf"/>
</dbReference>
<evidence type="ECO:0000256" key="2">
    <source>
        <dbReference type="ARBA" id="ARBA00023015"/>
    </source>
</evidence>
<name>A0ABQ6GK06_9BACL</name>
<organism evidence="6 7">
    <name type="scientific">Paenibacillus glycanilyticus</name>
    <dbReference type="NCBI Taxonomy" id="126569"/>
    <lineage>
        <taxon>Bacteria</taxon>
        <taxon>Bacillati</taxon>
        <taxon>Bacillota</taxon>
        <taxon>Bacilli</taxon>
        <taxon>Bacillales</taxon>
        <taxon>Paenibacillaceae</taxon>
        <taxon>Paenibacillus</taxon>
    </lineage>
</organism>
<dbReference type="InterPro" id="IPR000843">
    <property type="entry name" value="HTH_LacI"/>
</dbReference>
<dbReference type="CDD" id="cd01392">
    <property type="entry name" value="HTH_LacI"/>
    <property type="match status" value="1"/>
</dbReference>
<evidence type="ECO:0000256" key="1">
    <source>
        <dbReference type="ARBA" id="ARBA00022491"/>
    </source>
</evidence>
<dbReference type="PROSITE" id="PS00356">
    <property type="entry name" value="HTH_LACI_1"/>
    <property type="match status" value="1"/>
</dbReference>
<evidence type="ECO:0000313" key="7">
    <source>
        <dbReference type="Proteomes" id="UP001157114"/>
    </source>
</evidence>
<dbReference type="SUPFAM" id="SSF53822">
    <property type="entry name" value="Periplasmic binding protein-like I"/>
    <property type="match status" value="1"/>
</dbReference>
<keyword evidence="3" id="KW-0238">DNA-binding</keyword>
<dbReference type="PROSITE" id="PS50932">
    <property type="entry name" value="HTH_LACI_2"/>
    <property type="match status" value="1"/>
</dbReference>
<dbReference type="PANTHER" id="PTHR30146">
    <property type="entry name" value="LACI-RELATED TRANSCRIPTIONAL REPRESSOR"/>
    <property type="match status" value="1"/>
</dbReference>